<dbReference type="RefSeq" id="WP_309489552.1">
    <property type="nucleotide sequence ID" value="NZ_JAENIG010000004.1"/>
</dbReference>
<keyword evidence="3" id="KW-1185">Reference proteome</keyword>
<name>A0AAE2SB60_9BACT</name>
<dbReference type="GO" id="GO:0030170">
    <property type="term" value="F:pyridoxal phosphate binding"/>
    <property type="evidence" value="ECO:0007669"/>
    <property type="project" value="InterPro"/>
</dbReference>
<evidence type="ECO:0000313" key="2">
    <source>
        <dbReference type="EMBL" id="MBK1854941.1"/>
    </source>
</evidence>
<dbReference type="AlphaFoldDB" id="A0AAE2SB60"/>
<dbReference type="InterPro" id="IPR005163">
    <property type="entry name" value="Tri_helical_YiiM-like"/>
</dbReference>
<evidence type="ECO:0000259" key="1">
    <source>
        <dbReference type="PROSITE" id="PS51340"/>
    </source>
</evidence>
<organism evidence="2 3">
    <name type="scientific">Oceaniferula flava</name>
    <dbReference type="NCBI Taxonomy" id="2800421"/>
    <lineage>
        <taxon>Bacteria</taxon>
        <taxon>Pseudomonadati</taxon>
        <taxon>Verrucomicrobiota</taxon>
        <taxon>Verrucomicrobiia</taxon>
        <taxon>Verrucomicrobiales</taxon>
        <taxon>Verrucomicrobiaceae</taxon>
        <taxon>Oceaniferula</taxon>
    </lineage>
</organism>
<dbReference type="EMBL" id="JAENIG010000004">
    <property type="protein sequence ID" value="MBK1854941.1"/>
    <property type="molecule type" value="Genomic_DNA"/>
</dbReference>
<dbReference type="InterPro" id="IPR005302">
    <property type="entry name" value="MoCF_Sase_C"/>
</dbReference>
<dbReference type="Pfam" id="PF03475">
    <property type="entry name" value="YiiM_3-alpha"/>
    <property type="match status" value="1"/>
</dbReference>
<dbReference type="GO" id="GO:0003824">
    <property type="term" value="F:catalytic activity"/>
    <property type="evidence" value="ECO:0007669"/>
    <property type="project" value="InterPro"/>
</dbReference>
<dbReference type="InterPro" id="IPR011037">
    <property type="entry name" value="Pyrv_Knase-like_insert_dom_sf"/>
</dbReference>
<comment type="caution">
    <text evidence="2">The sequence shown here is derived from an EMBL/GenBank/DDBJ whole genome shotgun (WGS) entry which is preliminary data.</text>
</comment>
<evidence type="ECO:0000313" key="3">
    <source>
        <dbReference type="Proteomes" id="UP000634206"/>
    </source>
</evidence>
<dbReference type="PANTHER" id="PTHR30212">
    <property type="entry name" value="PROTEIN YIIM"/>
    <property type="match status" value="1"/>
</dbReference>
<dbReference type="InterPro" id="IPR052353">
    <property type="entry name" value="Benzoxazolinone_Detox_Enz"/>
</dbReference>
<proteinExistence type="predicted"/>
<dbReference type="Pfam" id="PF03473">
    <property type="entry name" value="MOSC"/>
    <property type="match status" value="1"/>
</dbReference>
<feature type="domain" description="MOSC" evidence="1">
    <location>
        <begin position="26"/>
        <end position="160"/>
    </location>
</feature>
<gene>
    <name evidence="2" type="ORF">JIN83_08215</name>
</gene>
<dbReference type="PROSITE" id="PS51340">
    <property type="entry name" value="MOSC"/>
    <property type="match status" value="1"/>
</dbReference>
<sequence>MNITSIQVGLPRPFGTKAWNSAIFKETVSGPVHVGKINLAGDAQADLTHHGGPDKAICVYPQEHYRSWKKTFDLDFSSGDFGENFTTQGMMESDVYIGDVFRIGSASVQISQPRQPCWKLAKRWDVRQLPLHVQNRGWTGWYFRVIEEGKVCANDDFDLIERSNTEWSVAKANELMHHDKTNWAAAAELADCPSLSANWRATLRHRAKKRRVEDSSKRLQG</sequence>
<dbReference type="PANTHER" id="PTHR30212:SF2">
    <property type="entry name" value="PROTEIN YIIM"/>
    <property type="match status" value="1"/>
</dbReference>
<dbReference type="SUPFAM" id="SSF50800">
    <property type="entry name" value="PK beta-barrel domain-like"/>
    <property type="match status" value="1"/>
</dbReference>
<dbReference type="Proteomes" id="UP000634206">
    <property type="component" value="Unassembled WGS sequence"/>
</dbReference>
<dbReference type="Gene3D" id="2.40.33.20">
    <property type="entry name" value="PK beta-barrel domain-like"/>
    <property type="match status" value="1"/>
</dbReference>
<dbReference type="GO" id="GO:0030151">
    <property type="term" value="F:molybdenum ion binding"/>
    <property type="evidence" value="ECO:0007669"/>
    <property type="project" value="InterPro"/>
</dbReference>
<protein>
    <submittedName>
        <fullName evidence="2">MOSC domain-containing protein</fullName>
    </submittedName>
</protein>
<reference evidence="2" key="1">
    <citation type="submission" date="2021-01" db="EMBL/GenBank/DDBJ databases">
        <title>Modified the classification status of verrucomicrobia.</title>
        <authorList>
            <person name="Feng X."/>
        </authorList>
    </citation>
    <scope>NUCLEOTIDE SEQUENCE</scope>
    <source>
        <strain evidence="2">5K15</strain>
    </source>
</reference>
<accession>A0AAE2SB60</accession>